<dbReference type="InterPro" id="IPR029057">
    <property type="entry name" value="PRTase-like"/>
</dbReference>
<dbReference type="AlphaFoldDB" id="A0A8H8YZU3"/>
<organism evidence="2 3">
    <name type="scientific">Nitrosomonas nitrosa</name>
    <dbReference type="NCBI Taxonomy" id="52442"/>
    <lineage>
        <taxon>Bacteria</taxon>
        <taxon>Pseudomonadati</taxon>
        <taxon>Pseudomonadota</taxon>
        <taxon>Betaproteobacteria</taxon>
        <taxon>Nitrosomonadales</taxon>
        <taxon>Nitrosomonadaceae</taxon>
        <taxon>Nitrosomonas</taxon>
    </lineage>
</organism>
<name>A0A8H8YZU3_9PROT</name>
<comment type="similarity">
    <text evidence="1">Belongs to the ComF/GntX family.</text>
</comment>
<dbReference type="EMBL" id="CAJNAP010000012">
    <property type="protein sequence ID" value="CAE6503853.1"/>
    <property type="molecule type" value="Genomic_DNA"/>
</dbReference>
<proteinExistence type="inferred from homology"/>
<sequence length="222" mass="24335">MAACEGNLCDACQDSLPHWITDHCPGCLLPSKDSRLCGACLTVPPAWDRAVAALQYAFPVDALIRTLKYRGDLSLTPILADLLLPKLIAFPLPDCIIPVPLHTNKLKERGFNQTAEIGRQLSRRMGIPLLPQVCVRNKDTPSQTTLPWKKRHSNVRHAFTCTTCLERQHVALLDDVMTSGATLHELAKTIRQQGASEISIWVIARALPSPALHGAVAHPPLP</sequence>
<protein>
    <submittedName>
        <fullName evidence="2">ComF family protein</fullName>
    </submittedName>
</protein>
<dbReference type="InterPro" id="IPR000836">
    <property type="entry name" value="PRTase_dom"/>
</dbReference>
<dbReference type="SUPFAM" id="SSF53271">
    <property type="entry name" value="PRTase-like"/>
    <property type="match status" value="1"/>
</dbReference>
<dbReference type="PANTHER" id="PTHR47505:SF1">
    <property type="entry name" value="DNA UTILIZATION PROTEIN YHGH"/>
    <property type="match status" value="1"/>
</dbReference>
<reference evidence="2" key="1">
    <citation type="submission" date="2021-02" db="EMBL/GenBank/DDBJ databases">
        <authorList>
            <person name="Han P."/>
        </authorList>
    </citation>
    <scope>NUCLEOTIDE SEQUENCE</scope>
    <source>
        <strain evidence="2">Nitrosomonas nitrosa 18-3D</strain>
    </source>
</reference>
<dbReference type="Gene3D" id="3.40.50.2020">
    <property type="match status" value="1"/>
</dbReference>
<evidence type="ECO:0000313" key="2">
    <source>
        <dbReference type="EMBL" id="CAE6503853.1"/>
    </source>
</evidence>
<evidence type="ECO:0000256" key="1">
    <source>
        <dbReference type="ARBA" id="ARBA00008007"/>
    </source>
</evidence>
<gene>
    <name evidence="2" type="ORF">NMYAN_20408</name>
</gene>
<accession>A0A8H8YZU3</accession>
<dbReference type="RefSeq" id="WP_239654163.1">
    <property type="nucleotide sequence ID" value="NZ_CAJNAP010000012.1"/>
</dbReference>
<evidence type="ECO:0000313" key="3">
    <source>
        <dbReference type="Proteomes" id="UP000601736"/>
    </source>
</evidence>
<dbReference type="PANTHER" id="PTHR47505">
    <property type="entry name" value="DNA UTILIZATION PROTEIN YHGH"/>
    <property type="match status" value="1"/>
</dbReference>
<dbReference type="CDD" id="cd06223">
    <property type="entry name" value="PRTases_typeI"/>
    <property type="match status" value="1"/>
</dbReference>
<dbReference type="InterPro" id="IPR051910">
    <property type="entry name" value="ComF/GntX_DNA_util-trans"/>
</dbReference>
<dbReference type="Proteomes" id="UP000601736">
    <property type="component" value="Unassembled WGS sequence"/>
</dbReference>
<comment type="caution">
    <text evidence="2">The sequence shown here is derived from an EMBL/GenBank/DDBJ whole genome shotgun (WGS) entry which is preliminary data.</text>
</comment>